<feature type="region of interest" description="Disordered" evidence="1">
    <location>
        <begin position="233"/>
        <end position="252"/>
    </location>
</feature>
<comment type="caution">
    <text evidence="2">The sequence shown here is derived from an EMBL/GenBank/DDBJ whole genome shotgun (WGS) entry which is preliminary data.</text>
</comment>
<dbReference type="AlphaFoldDB" id="A0A9J6EMQ6"/>
<evidence type="ECO:0000313" key="2">
    <source>
        <dbReference type="EMBL" id="KAH8035638.1"/>
    </source>
</evidence>
<evidence type="ECO:0000256" key="1">
    <source>
        <dbReference type="SAM" id="MobiDB-lite"/>
    </source>
</evidence>
<protein>
    <submittedName>
        <fullName evidence="2">Uncharacterized protein</fullName>
    </submittedName>
</protein>
<feature type="region of interest" description="Disordered" evidence="1">
    <location>
        <begin position="288"/>
        <end position="318"/>
    </location>
</feature>
<feature type="compositionally biased region" description="Basic and acidic residues" evidence="1">
    <location>
        <begin position="95"/>
        <end position="110"/>
    </location>
</feature>
<feature type="compositionally biased region" description="Pro residues" evidence="1">
    <location>
        <begin position="80"/>
        <end position="89"/>
    </location>
</feature>
<reference evidence="2" key="1">
    <citation type="journal article" date="2020" name="Cell">
        <title>Large-Scale Comparative Analyses of Tick Genomes Elucidate Their Genetic Diversity and Vector Capacities.</title>
        <authorList>
            <consortium name="Tick Genome and Microbiome Consortium (TIGMIC)"/>
            <person name="Jia N."/>
            <person name="Wang J."/>
            <person name="Shi W."/>
            <person name="Du L."/>
            <person name="Sun Y."/>
            <person name="Zhan W."/>
            <person name="Jiang J.F."/>
            <person name="Wang Q."/>
            <person name="Zhang B."/>
            <person name="Ji P."/>
            <person name="Bell-Sakyi L."/>
            <person name="Cui X.M."/>
            <person name="Yuan T.T."/>
            <person name="Jiang B.G."/>
            <person name="Yang W.F."/>
            <person name="Lam T.T."/>
            <person name="Chang Q.C."/>
            <person name="Ding S.J."/>
            <person name="Wang X.J."/>
            <person name="Zhu J.G."/>
            <person name="Ruan X.D."/>
            <person name="Zhao L."/>
            <person name="Wei J.T."/>
            <person name="Ye R.Z."/>
            <person name="Que T.C."/>
            <person name="Du C.H."/>
            <person name="Zhou Y.H."/>
            <person name="Cheng J.X."/>
            <person name="Dai P.F."/>
            <person name="Guo W.B."/>
            <person name="Han X.H."/>
            <person name="Huang E.J."/>
            <person name="Li L.F."/>
            <person name="Wei W."/>
            <person name="Gao Y.C."/>
            <person name="Liu J.Z."/>
            <person name="Shao H.Z."/>
            <person name="Wang X."/>
            <person name="Wang C.C."/>
            <person name="Yang T.C."/>
            <person name="Huo Q.B."/>
            <person name="Li W."/>
            <person name="Chen H.Y."/>
            <person name="Chen S.E."/>
            <person name="Zhou L.G."/>
            <person name="Ni X.B."/>
            <person name="Tian J.H."/>
            <person name="Sheng Y."/>
            <person name="Liu T."/>
            <person name="Pan Y.S."/>
            <person name="Xia L.Y."/>
            <person name="Li J."/>
            <person name="Zhao F."/>
            <person name="Cao W.C."/>
        </authorList>
    </citation>
    <scope>NUCLEOTIDE SEQUENCE</scope>
    <source>
        <strain evidence="2">Rmic-2018</strain>
    </source>
</reference>
<proteinExistence type="predicted"/>
<evidence type="ECO:0000313" key="3">
    <source>
        <dbReference type="Proteomes" id="UP000821866"/>
    </source>
</evidence>
<reference evidence="2" key="2">
    <citation type="submission" date="2021-09" db="EMBL/GenBank/DDBJ databases">
        <authorList>
            <person name="Jia N."/>
            <person name="Wang J."/>
            <person name="Shi W."/>
            <person name="Du L."/>
            <person name="Sun Y."/>
            <person name="Zhan W."/>
            <person name="Jiang J."/>
            <person name="Wang Q."/>
            <person name="Zhang B."/>
            <person name="Ji P."/>
            <person name="Sakyi L.B."/>
            <person name="Cui X."/>
            <person name="Yuan T."/>
            <person name="Jiang B."/>
            <person name="Yang W."/>
            <person name="Lam T.T.-Y."/>
            <person name="Chang Q."/>
            <person name="Ding S."/>
            <person name="Wang X."/>
            <person name="Zhu J."/>
            <person name="Ruan X."/>
            <person name="Zhao L."/>
            <person name="Wei J."/>
            <person name="Que T."/>
            <person name="Du C."/>
            <person name="Cheng J."/>
            <person name="Dai P."/>
            <person name="Han X."/>
            <person name="Huang E."/>
            <person name="Gao Y."/>
            <person name="Liu J."/>
            <person name="Shao H."/>
            <person name="Ye R."/>
            <person name="Li L."/>
            <person name="Wei W."/>
            <person name="Wang X."/>
            <person name="Wang C."/>
            <person name="Huo Q."/>
            <person name="Li W."/>
            <person name="Guo W."/>
            <person name="Chen H."/>
            <person name="Chen S."/>
            <person name="Zhou L."/>
            <person name="Zhou L."/>
            <person name="Ni X."/>
            <person name="Tian J."/>
            <person name="Zhou Y."/>
            <person name="Sheng Y."/>
            <person name="Liu T."/>
            <person name="Pan Y."/>
            <person name="Xia L."/>
            <person name="Li J."/>
            <person name="Zhao F."/>
            <person name="Cao W."/>
        </authorList>
    </citation>
    <scope>NUCLEOTIDE SEQUENCE</scope>
    <source>
        <strain evidence="2">Rmic-2018</strain>
        <tissue evidence="2">Larvae</tissue>
    </source>
</reference>
<sequence>MKKQTLGPYKAPPPSETMLRAMAEPGPVYAERFYNDEYEDESEGRNYVELQMYQRRSGTNISEGGGVVGGGRGQTYYVDLPPPRPPRPPVYDYYPEERPPPRRELSERMEQQSMTQQCVYFDDGSMQQRQRQDTYYDYEPVGPAGPVQRAPSPVPVAPVPAAPVPAAPIPRQEPRRAIMLPPTTVVVNLSESAAPLPPGGGSGVGPPARISAYDDGQQLGPRASMRSYEDFRMAQRRQQSDMQVRSGPPISSMPLTQQLREIALSNQRPLDENVVSSTERVIYEVIRKMESSSSESTEEQPPGTTVKVRKAALKTQLQ</sequence>
<accession>A0A9J6EMQ6</accession>
<dbReference type="EMBL" id="JABSTU010000003">
    <property type="protein sequence ID" value="KAH8035638.1"/>
    <property type="molecule type" value="Genomic_DNA"/>
</dbReference>
<name>A0A9J6EMQ6_RHIMP</name>
<feature type="compositionally biased region" description="Gly residues" evidence="1">
    <location>
        <begin position="63"/>
        <end position="73"/>
    </location>
</feature>
<feature type="region of interest" description="Disordered" evidence="1">
    <location>
        <begin position="191"/>
        <end position="222"/>
    </location>
</feature>
<dbReference type="Proteomes" id="UP000821866">
    <property type="component" value="Chromosome 11"/>
</dbReference>
<organism evidence="2 3">
    <name type="scientific">Rhipicephalus microplus</name>
    <name type="common">Cattle tick</name>
    <name type="synonym">Boophilus microplus</name>
    <dbReference type="NCBI Taxonomy" id="6941"/>
    <lineage>
        <taxon>Eukaryota</taxon>
        <taxon>Metazoa</taxon>
        <taxon>Ecdysozoa</taxon>
        <taxon>Arthropoda</taxon>
        <taxon>Chelicerata</taxon>
        <taxon>Arachnida</taxon>
        <taxon>Acari</taxon>
        <taxon>Parasitiformes</taxon>
        <taxon>Ixodida</taxon>
        <taxon>Ixodoidea</taxon>
        <taxon>Ixodidae</taxon>
        <taxon>Rhipicephalinae</taxon>
        <taxon>Rhipicephalus</taxon>
        <taxon>Boophilus</taxon>
    </lineage>
</organism>
<keyword evidence="3" id="KW-1185">Reference proteome</keyword>
<feature type="region of interest" description="Disordered" evidence="1">
    <location>
        <begin position="59"/>
        <end position="113"/>
    </location>
</feature>
<gene>
    <name evidence="2" type="ORF">HPB51_007882</name>
</gene>